<dbReference type="EMBL" id="LS974621">
    <property type="protein sequence ID" value="CAG7877723.1"/>
    <property type="molecule type" value="Genomic_DNA"/>
</dbReference>
<dbReference type="Proteomes" id="UP000694005">
    <property type="component" value="Chromosome A05"/>
</dbReference>
<dbReference type="EMBL" id="LR031570">
    <property type="protein sequence ID" value="VDC72731.1"/>
    <property type="molecule type" value="Genomic_DNA"/>
</dbReference>
<feature type="compositionally biased region" description="Pro residues" evidence="1">
    <location>
        <begin position="26"/>
        <end position="37"/>
    </location>
</feature>
<feature type="region of interest" description="Disordered" evidence="1">
    <location>
        <begin position="1"/>
        <end position="52"/>
    </location>
</feature>
<evidence type="ECO:0000256" key="1">
    <source>
        <dbReference type="SAM" id="MobiDB-lite"/>
    </source>
</evidence>
<gene>
    <name evidence="3" type="ORF">BRAA05T22445Z</name>
    <name evidence="2" type="ORF">BRAPAZ1V2_A05P42440.2</name>
</gene>
<evidence type="ECO:0000313" key="2">
    <source>
        <dbReference type="EMBL" id="CAG7877723.1"/>
    </source>
</evidence>
<organism evidence="3">
    <name type="scientific">Brassica campestris</name>
    <name type="common">Field mustard</name>
    <dbReference type="NCBI Taxonomy" id="3711"/>
    <lineage>
        <taxon>Eukaryota</taxon>
        <taxon>Viridiplantae</taxon>
        <taxon>Streptophyta</taxon>
        <taxon>Embryophyta</taxon>
        <taxon>Tracheophyta</taxon>
        <taxon>Spermatophyta</taxon>
        <taxon>Magnoliopsida</taxon>
        <taxon>eudicotyledons</taxon>
        <taxon>Gunneridae</taxon>
        <taxon>Pentapetalae</taxon>
        <taxon>rosids</taxon>
        <taxon>malvids</taxon>
        <taxon>Brassicales</taxon>
        <taxon>Brassicaceae</taxon>
        <taxon>Brassiceae</taxon>
        <taxon>Brassica</taxon>
    </lineage>
</organism>
<name>A0A3P5ZIV2_BRACM</name>
<evidence type="ECO:0000313" key="3">
    <source>
        <dbReference type="EMBL" id="VDC72731.1"/>
    </source>
</evidence>
<proteinExistence type="predicted"/>
<feature type="compositionally biased region" description="Polar residues" evidence="1">
    <location>
        <begin position="39"/>
        <end position="52"/>
    </location>
</feature>
<sequence>MQNRWALPGRASVMKPSSPASGDSLLPPPYPPDPPDPATTLSPIGSENTVPDTVNPIYASSAVTVTLSSPDSEIIETNFTPCKILPPRNNSPLLTNKASLPSTSKVATDIPKITFIPRKARVLT</sequence>
<dbReference type="Gramene" id="A05p42440.2_BraZ1">
    <property type="protein sequence ID" value="A05p42440.2_BraZ1.CDS"/>
    <property type="gene ID" value="A05g42440.2_BraZ1"/>
</dbReference>
<reference evidence="3" key="1">
    <citation type="submission" date="2018-11" db="EMBL/GenBank/DDBJ databases">
        <authorList>
            <consortium name="Genoscope - CEA"/>
            <person name="William W."/>
        </authorList>
    </citation>
    <scope>NUCLEOTIDE SEQUENCE</scope>
</reference>
<dbReference type="AlphaFoldDB" id="A0A3P5ZIV2"/>
<protein>
    <submittedName>
        <fullName evidence="2">Uncharacterized protein</fullName>
    </submittedName>
</protein>
<accession>A0A3P5ZIV2</accession>